<evidence type="ECO:0000256" key="12">
    <source>
        <dbReference type="ARBA" id="ARBA00023170"/>
    </source>
</evidence>
<keyword evidence="13 14" id="KW-0998">Cell outer membrane</keyword>
<dbReference type="InterPro" id="IPR000531">
    <property type="entry name" value="Beta-barrel_TonB"/>
</dbReference>
<dbReference type="Proteomes" id="UP000199569">
    <property type="component" value="Unassembled WGS sequence"/>
</dbReference>
<dbReference type="Gene3D" id="2.40.170.20">
    <property type="entry name" value="TonB-dependent receptor, beta-barrel domain"/>
    <property type="match status" value="1"/>
</dbReference>
<feature type="region of interest" description="Disordered" evidence="16">
    <location>
        <begin position="57"/>
        <end position="82"/>
    </location>
</feature>
<evidence type="ECO:0000256" key="15">
    <source>
        <dbReference type="RuleBase" id="RU003357"/>
    </source>
</evidence>
<dbReference type="InterPro" id="IPR039426">
    <property type="entry name" value="TonB-dep_rcpt-like"/>
</dbReference>
<evidence type="ECO:0000256" key="8">
    <source>
        <dbReference type="ARBA" id="ARBA00023004"/>
    </source>
</evidence>
<evidence type="ECO:0000256" key="1">
    <source>
        <dbReference type="ARBA" id="ARBA00004571"/>
    </source>
</evidence>
<keyword evidence="11 14" id="KW-0472">Membrane</keyword>
<dbReference type="NCBIfam" id="TIGR01783">
    <property type="entry name" value="TonB-siderophor"/>
    <property type="match status" value="1"/>
</dbReference>
<evidence type="ECO:0000256" key="5">
    <source>
        <dbReference type="ARBA" id="ARBA00022496"/>
    </source>
</evidence>
<dbReference type="EMBL" id="FMVJ01000003">
    <property type="protein sequence ID" value="SCY24837.1"/>
    <property type="molecule type" value="Genomic_DNA"/>
</dbReference>
<dbReference type="InterPro" id="IPR037066">
    <property type="entry name" value="Plug_dom_sf"/>
</dbReference>
<dbReference type="InterPro" id="IPR010105">
    <property type="entry name" value="TonB_sidphr_rcpt"/>
</dbReference>
<keyword evidence="7 17" id="KW-0732">Signal</keyword>
<keyword evidence="10 15" id="KW-0798">TonB box</keyword>
<dbReference type="AlphaFoldDB" id="A0A1G5ED29"/>
<dbReference type="Pfam" id="PF00593">
    <property type="entry name" value="TonB_dep_Rec_b-barrel"/>
    <property type="match status" value="1"/>
</dbReference>
<keyword evidence="3 14" id="KW-0813">Transport</keyword>
<dbReference type="STRING" id="549386.SAMN02927923_00955"/>
<dbReference type="FunFam" id="2.40.170.20:FF:000005">
    <property type="entry name" value="TonB-dependent siderophore receptor"/>
    <property type="match status" value="1"/>
</dbReference>
<proteinExistence type="inferred from homology"/>
<dbReference type="GO" id="GO:0015891">
    <property type="term" value="P:siderophore transport"/>
    <property type="evidence" value="ECO:0007669"/>
    <property type="project" value="InterPro"/>
</dbReference>
<evidence type="ECO:0000256" key="14">
    <source>
        <dbReference type="PROSITE-ProRule" id="PRU01360"/>
    </source>
</evidence>
<evidence type="ECO:0000259" key="19">
    <source>
        <dbReference type="Pfam" id="PF07715"/>
    </source>
</evidence>
<name>A0A1G5ED29_9HYPH</name>
<comment type="subcellular location">
    <subcellularLocation>
        <location evidence="1 14">Cell outer membrane</location>
        <topology evidence="1 14">Multi-pass membrane protein</topology>
    </subcellularLocation>
</comment>
<dbReference type="InterPro" id="IPR036942">
    <property type="entry name" value="Beta-barrel_TonB_sf"/>
</dbReference>
<evidence type="ECO:0000256" key="3">
    <source>
        <dbReference type="ARBA" id="ARBA00022448"/>
    </source>
</evidence>
<feature type="domain" description="TonB-dependent receptor plug" evidence="19">
    <location>
        <begin position="83"/>
        <end position="185"/>
    </location>
</feature>
<dbReference type="SUPFAM" id="SSF56935">
    <property type="entry name" value="Porins"/>
    <property type="match status" value="1"/>
</dbReference>
<evidence type="ECO:0000256" key="9">
    <source>
        <dbReference type="ARBA" id="ARBA00023065"/>
    </source>
</evidence>
<keyword evidence="9" id="KW-0406">Ion transport</keyword>
<dbReference type="FunFam" id="2.170.130.10:FF:000001">
    <property type="entry name" value="Catecholate siderophore TonB-dependent receptor"/>
    <property type="match status" value="1"/>
</dbReference>
<dbReference type="PANTHER" id="PTHR32552">
    <property type="entry name" value="FERRICHROME IRON RECEPTOR-RELATED"/>
    <property type="match status" value="1"/>
</dbReference>
<gene>
    <name evidence="20" type="ORF">SAMN02927923_00955</name>
</gene>
<organism evidence="20 21">
    <name type="scientific">Microvirga guangxiensis</name>
    <dbReference type="NCBI Taxonomy" id="549386"/>
    <lineage>
        <taxon>Bacteria</taxon>
        <taxon>Pseudomonadati</taxon>
        <taxon>Pseudomonadota</taxon>
        <taxon>Alphaproteobacteria</taxon>
        <taxon>Hyphomicrobiales</taxon>
        <taxon>Methylobacteriaceae</taxon>
        <taxon>Microvirga</taxon>
    </lineage>
</organism>
<dbReference type="Gene3D" id="2.170.130.10">
    <property type="entry name" value="TonB-dependent receptor, plug domain"/>
    <property type="match status" value="1"/>
</dbReference>
<evidence type="ECO:0000256" key="11">
    <source>
        <dbReference type="ARBA" id="ARBA00023136"/>
    </source>
</evidence>
<protein>
    <submittedName>
        <fullName evidence="20">Iron complex outermembrane recepter protein</fullName>
    </submittedName>
</protein>
<accession>A0A1G5ED29</accession>
<evidence type="ECO:0000256" key="2">
    <source>
        <dbReference type="ARBA" id="ARBA00009810"/>
    </source>
</evidence>
<evidence type="ECO:0000256" key="6">
    <source>
        <dbReference type="ARBA" id="ARBA00022692"/>
    </source>
</evidence>
<dbReference type="GO" id="GO:0015344">
    <property type="term" value="F:siderophore uptake transmembrane transporter activity"/>
    <property type="evidence" value="ECO:0007669"/>
    <property type="project" value="TreeGrafter"/>
</dbReference>
<feature type="signal peptide" evidence="17">
    <location>
        <begin position="1"/>
        <end position="34"/>
    </location>
</feature>
<keyword evidence="4 14" id="KW-1134">Transmembrane beta strand</keyword>
<evidence type="ECO:0000256" key="16">
    <source>
        <dbReference type="SAM" id="MobiDB-lite"/>
    </source>
</evidence>
<evidence type="ECO:0000256" key="17">
    <source>
        <dbReference type="SAM" id="SignalP"/>
    </source>
</evidence>
<evidence type="ECO:0000259" key="18">
    <source>
        <dbReference type="Pfam" id="PF00593"/>
    </source>
</evidence>
<keyword evidence="12" id="KW-0675">Receptor</keyword>
<feature type="compositionally biased region" description="Polar residues" evidence="16">
    <location>
        <begin position="71"/>
        <end position="82"/>
    </location>
</feature>
<feature type="domain" description="TonB-dependent receptor-like beta-barrel" evidence="18">
    <location>
        <begin position="262"/>
        <end position="701"/>
    </location>
</feature>
<dbReference type="PROSITE" id="PS52016">
    <property type="entry name" value="TONB_DEPENDENT_REC_3"/>
    <property type="match status" value="1"/>
</dbReference>
<dbReference type="PANTHER" id="PTHR32552:SF68">
    <property type="entry name" value="FERRICHROME OUTER MEMBRANE TRANSPORTER_PHAGE RECEPTOR"/>
    <property type="match status" value="1"/>
</dbReference>
<keyword evidence="8" id="KW-0408">Iron</keyword>
<comment type="similarity">
    <text evidence="2 14 15">Belongs to the TonB-dependent receptor family.</text>
</comment>
<dbReference type="GO" id="GO:0009279">
    <property type="term" value="C:cell outer membrane"/>
    <property type="evidence" value="ECO:0007669"/>
    <property type="project" value="UniProtKB-SubCell"/>
</dbReference>
<dbReference type="RefSeq" id="WP_244510393.1">
    <property type="nucleotide sequence ID" value="NZ_FMVJ01000003.1"/>
</dbReference>
<keyword evidence="6 14" id="KW-0812">Transmembrane</keyword>
<evidence type="ECO:0000256" key="7">
    <source>
        <dbReference type="ARBA" id="ARBA00022729"/>
    </source>
</evidence>
<evidence type="ECO:0000256" key="13">
    <source>
        <dbReference type="ARBA" id="ARBA00023237"/>
    </source>
</evidence>
<keyword evidence="5" id="KW-0410">Iron transport</keyword>
<dbReference type="CDD" id="cd01347">
    <property type="entry name" value="ligand_gated_channel"/>
    <property type="match status" value="1"/>
</dbReference>
<feature type="chain" id="PRO_5011683166" evidence="17">
    <location>
        <begin position="35"/>
        <end position="732"/>
    </location>
</feature>
<evidence type="ECO:0000256" key="10">
    <source>
        <dbReference type="ARBA" id="ARBA00023077"/>
    </source>
</evidence>
<evidence type="ECO:0000313" key="21">
    <source>
        <dbReference type="Proteomes" id="UP000199569"/>
    </source>
</evidence>
<keyword evidence="21" id="KW-1185">Reference proteome</keyword>
<reference evidence="20 21" key="1">
    <citation type="submission" date="2016-10" db="EMBL/GenBank/DDBJ databases">
        <authorList>
            <person name="de Groot N.N."/>
        </authorList>
    </citation>
    <scope>NUCLEOTIDE SEQUENCE [LARGE SCALE GENOMIC DNA]</scope>
    <source>
        <strain evidence="20 21">CGMCC 1.7666</strain>
    </source>
</reference>
<evidence type="ECO:0000256" key="4">
    <source>
        <dbReference type="ARBA" id="ARBA00022452"/>
    </source>
</evidence>
<dbReference type="InterPro" id="IPR012910">
    <property type="entry name" value="Plug_dom"/>
</dbReference>
<evidence type="ECO:0000313" key="20">
    <source>
        <dbReference type="EMBL" id="SCY24837.1"/>
    </source>
</evidence>
<sequence length="732" mass="80073">MTNQDATEMSFRRAGLWGLLATTALGGLVLSAQAAQAQNAPQANGAIQLETVTVTEQRESGTGPVNGYVARQTTSGSKTDTPLIETPQSVSVVGREQIEDQGAQSVVEATRYSPGVRSESFGADPRNDWFLIRGFPAQTTGYYLDSLQLFSTSFATFKLEPYGLERIEILRGPSSVLYGGGNPGGLVNAISKKPPMTPFREVTVGVNNYGNTYGAFDLGGPVALNGDGNQFYYRIVGLGRIGDTQVDHTEDNRAFIAPSLTWKPNQDTTLTILGSYQKDQTNGQNFLPYEGTVVPAPFGRIPTKLFTSNPGFDSFEREQAMIGYQFEHRFNETWTVRQNLRYNHLKIDFATLYGGGYAAAPTANEALLSRFNFVTKPSVDLFTVDNQAEARFATGPLQHTLLLGLDYKRYSIDDEQGFEFGPSLNLLNPVYPPATPTTSRYVLGNTTQTQVGAYVQDQVKFDRFTLVLSGRQDWVNTDNTNNLFPSSSYEGNDSKFSGRVGLVYNTDLGLAPYVSYSRSFDPQIGTNFATGRPLDPETGEQIEVGLKYQPVGMNSFVTVAMFDLKRQNVLTTDPSNALFQVQTGEVRSQGVEFAVNANLMEGLNLVGAYTLYDLETTKDLNPANIGLMPTGTPESFGSLWLDYTVQEGTFRGFGVGAGVRFVGESYADAANTLTVPSYTVADAALHYERDNWRVALNVSNLFDEVYVGSCSGPAACFYGDRRKATLSASYKW</sequence>
<dbReference type="Pfam" id="PF07715">
    <property type="entry name" value="Plug"/>
    <property type="match status" value="1"/>
</dbReference>
<dbReference type="GO" id="GO:0038023">
    <property type="term" value="F:signaling receptor activity"/>
    <property type="evidence" value="ECO:0007669"/>
    <property type="project" value="InterPro"/>
</dbReference>